<feature type="compositionally biased region" description="Polar residues" evidence="2">
    <location>
        <begin position="124"/>
        <end position="138"/>
    </location>
</feature>
<dbReference type="Proteomes" id="UP001472866">
    <property type="component" value="Chromosome 04"/>
</dbReference>
<feature type="region of interest" description="Disordered" evidence="2">
    <location>
        <begin position="97"/>
        <end position="188"/>
    </location>
</feature>
<dbReference type="PANTHER" id="PTHR21715">
    <property type="entry name" value="RH04127P"/>
    <property type="match status" value="1"/>
</dbReference>
<dbReference type="SUPFAM" id="SSF51045">
    <property type="entry name" value="WW domain"/>
    <property type="match status" value="1"/>
</dbReference>
<dbReference type="InterPro" id="IPR053233">
    <property type="entry name" value="ABRA-related"/>
</dbReference>
<dbReference type="AlphaFoldDB" id="A0AAX4P6I9"/>
<proteinExistence type="predicted"/>
<feature type="compositionally biased region" description="Low complexity" evidence="2">
    <location>
        <begin position="104"/>
        <end position="117"/>
    </location>
</feature>
<feature type="domain" description="WW" evidence="3">
    <location>
        <begin position="54"/>
        <end position="87"/>
    </location>
</feature>
<evidence type="ECO:0000259" key="3">
    <source>
        <dbReference type="PROSITE" id="PS50020"/>
    </source>
</evidence>
<feature type="coiled-coil region" evidence="1">
    <location>
        <begin position="748"/>
        <end position="782"/>
    </location>
</feature>
<accession>A0AAX4P6I9</accession>
<name>A0AAX4P6I9_9CHLO</name>
<dbReference type="PROSITE" id="PS50020">
    <property type="entry name" value="WW_DOMAIN_2"/>
    <property type="match status" value="1"/>
</dbReference>
<protein>
    <submittedName>
        <fullName evidence="4">WW domain-containing protein</fullName>
    </submittedName>
</protein>
<feature type="region of interest" description="Disordered" evidence="2">
    <location>
        <begin position="500"/>
        <end position="529"/>
    </location>
</feature>
<organism evidence="4 5">
    <name type="scientific">Chloropicon roscoffensis</name>
    <dbReference type="NCBI Taxonomy" id="1461544"/>
    <lineage>
        <taxon>Eukaryota</taxon>
        <taxon>Viridiplantae</taxon>
        <taxon>Chlorophyta</taxon>
        <taxon>Chloropicophyceae</taxon>
        <taxon>Chloropicales</taxon>
        <taxon>Chloropicaceae</taxon>
        <taxon>Chloropicon</taxon>
    </lineage>
</organism>
<keyword evidence="1" id="KW-0175">Coiled coil</keyword>
<feature type="region of interest" description="Disordered" evidence="2">
    <location>
        <begin position="631"/>
        <end position="683"/>
    </location>
</feature>
<dbReference type="InterPro" id="IPR036020">
    <property type="entry name" value="WW_dom_sf"/>
</dbReference>
<feature type="compositionally biased region" description="Basic and acidic residues" evidence="2">
    <location>
        <begin position="177"/>
        <end position="188"/>
    </location>
</feature>
<feature type="compositionally biased region" description="Basic and acidic residues" evidence="2">
    <location>
        <begin position="515"/>
        <end position="529"/>
    </location>
</feature>
<feature type="compositionally biased region" description="Basic and acidic residues" evidence="2">
    <location>
        <begin position="631"/>
        <end position="640"/>
    </location>
</feature>
<reference evidence="4 5" key="1">
    <citation type="submission" date="2024-03" db="EMBL/GenBank/DDBJ databases">
        <title>Complete genome sequence of the green alga Chloropicon roscoffensis RCC1871.</title>
        <authorList>
            <person name="Lemieux C."/>
            <person name="Pombert J.-F."/>
            <person name="Otis C."/>
            <person name="Turmel M."/>
        </authorList>
    </citation>
    <scope>NUCLEOTIDE SEQUENCE [LARGE SCALE GENOMIC DNA]</scope>
    <source>
        <strain evidence="4 5">RCC1871</strain>
    </source>
</reference>
<dbReference type="Pfam" id="PF00397">
    <property type="entry name" value="WW"/>
    <property type="match status" value="1"/>
</dbReference>
<dbReference type="Gene3D" id="3.30.1470.10">
    <property type="entry name" value="Photosystem I PsaD, reaction center subunit II"/>
    <property type="match status" value="1"/>
</dbReference>
<dbReference type="CDD" id="cd00201">
    <property type="entry name" value="WW"/>
    <property type="match status" value="1"/>
</dbReference>
<feature type="region of interest" description="Disordered" evidence="2">
    <location>
        <begin position="291"/>
        <end position="317"/>
    </location>
</feature>
<feature type="compositionally biased region" description="Low complexity" evidence="2">
    <location>
        <begin position="646"/>
        <end position="659"/>
    </location>
</feature>
<sequence>MEPGTDEQSVVLEEEVDENYVPTDDEIKEYAVWLGMDLENEKDLLWIASEGLKAPLPEDWKPCRSPEGDIYYFNFSTGESVWDHPCEEYYRKLYQDEKKKKRSSTTGLAGAGSSAGAPKPVVASNVTFQAPQKLSSLDSVPGLRRKEDPFKKAGSLLGQSPPKEQKASRQASEAEEAEARALESTRDAEFRKTFAEELGKERSAWEASQREELERKKKELLKAGEAELEALRKEAEEAQAREKAASNAKLDRYREDLADLHRKEEGVLRKLQDQKTADLEREIEQERTARLENLERRAKEAASEAEAEHERKAAELRGKNESALKQLEIDLQLVSETCAQKMETLVKEKEEKEREVAEEMAAMEADHAARLEARKAELETELKTKIEEVAAGNELAVKNKEMVQSTFAEEQQRMEETVKQKVKEEREKIQSFLEAETAKLSSEREDKLAAARERHDAQLKEELEKMEASMQLRIKEAKESNEAFLEDELQALRSTRAETLAEDRMQQEDQVNETLSRHQKELKEAEREAEERLQEKFKELEERHVKEIEKKEQELQMESKLRVERVRMDLEGYESTCREEVDAEKASIMYRLKREMAAQVEEEKETCVEKLAQEMEEFKTQERLKFMARAETELQEETRQADTVSQHEGSTESETSQTSDVAEAVKPAAHRSPAPILSPSDKAHGESHDLLMVFLKEQKHFLQKRQSALHKAREDWKVHVRTLKERKESGLPSSSSDEVALATAKYTLEAQSRMLNEDTRNYRQLKQEIEKTIRKANSGKENELFATLDHEFTPLSRPGSGAKASLKDEGYESLQHARKFVKTMSSARRSYEKNTHDRQHEDALHVLSGHSKWLSSFKSKLSTLSTKTNHNIALNRLRNSNRELVIRIQR</sequence>
<dbReference type="EMBL" id="CP151504">
    <property type="protein sequence ID" value="WZN61479.1"/>
    <property type="molecule type" value="Genomic_DNA"/>
</dbReference>
<keyword evidence="5" id="KW-1185">Reference proteome</keyword>
<dbReference type="InterPro" id="IPR001202">
    <property type="entry name" value="WW_dom"/>
</dbReference>
<dbReference type="SMART" id="SM00456">
    <property type="entry name" value="WW"/>
    <property type="match status" value="1"/>
</dbReference>
<evidence type="ECO:0000256" key="1">
    <source>
        <dbReference type="SAM" id="Coils"/>
    </source>
</evidence>
<evidence type="ECO:0000313" key="5">
    <source>
        <dbReference type="Proteomes" id="UP001472866"/>
    </source>
</evidence>
<gene>
    <name evidence="4" type="ORF">HKI87_04g30140</name>
</gene>
<dbReference type="PANTHER" id="PTHR21715:SF0">
    <property type="entry name" value="RH04127P"/>
    <property type="match status" value="1"/>
</dbReference>
<evidence type="ECO:0000313" key="4">
    <source>
        <dbReference type="EMBL" id="WZN61479.1"/>
    </source>
</evidence>
<evidence type="ECO:0000256" key="2">
    <source>
        <dbReference type="SAM" id="MobiDB-lite"/>
    </source>
</evidence>